<protein>
    <recommendedName>
        <fullName evidence="13">NB-ARC domain-containing protein</fullName>
    </recommendedName>
</protein>
<dbReference type="PANTHER" id="PTHR23155">
    <property type="entry name" value="DISEASE RESISTANCE PROTEIN RP"/>
    <property type="match status" value="1"/>
</dbReference>
<evidence type="ECO:0000256" key="3">
    <source>
        <dbReference type="ARBA" id="ARBA00022737"/>
    </source>
</evidence>
<proteinExistence type="inferred from homology"/>
<dbReference type="Gene3D" id="1.20.5.4130">
    <property type="match status" value="1"/>
</dbReference>
<dbReference type="PRINTS" id="PR00364">
    <property type="entry name" value="DISEASERSIST"/>
</dbReference>
<dbReference type="Gene3D" id="3.80.10.10">
    <property type="entry name" value="Ribonuclease Inhibitor"/>
    <property type="match status" value="2"/>
</dbReference>
<organism evidence="11 12">
    <name type="scientific">Lolium multiflorum</name>
    <name type="common">Italian ryegrass</name>
    <name type="synonym">Lolium perenne subsp. multiflorum</name>
    <dbReference type="NCBI Taxonomy" id="4521"/>
    <lineage>
        <taxon>Eukaryota</taxon>
        <taxon>Viridiplantae</taxon>
        <taxon>Streptophyta</taxon>
        <taxon>Embryophyta</taxon>
        <taxon>Tracheophyta</taxon>
        <taxon>Spermatophyta</taxon>
        <taxon>Magnoliopsida</taxon>
        <taxon>Liliopsida</taxon>
        <taxon>Poales</taxon>
        <taxon>Poaceae</taxon>
        <taxon>BOP clade</taxon>
        <taxon>Pooideae</taxon>
        <taxon>Poodae</taxon>
        <taxon>Poeae</taxon>
        <taxon>Poeae Chloroplast Group 2 (Poeae type)</taxon>
        <taxon>Loliodinae</taxon>
        <taxon>Loliinae</taxon>
        <taxon>Lolium</taxon>
    </lineage>
</organism>
<feature type="domain" description="Disease resistance N-terminal" evidence="8">
    <location>
        <begin position="37"/>
        <end position="105"/>
    </location>
</feature>
<dbReference type="Pfam" id="PF23598">
    <property type="entry name" value="LRR_14"/>
    <property type="match status" value="2"/>
</dbReference>
<dbReference type="FunFam" id="1.10.10.10:FF:000322">
    <property type="entry name" value="Probable disease resistance protein At1g63360"/>
    <property type="match status" value="1"/>
</dbReference>
<dbReference type="Pfam" id="PF00931">
    <property type="entry name" value="NB-ARC"/>
    <property type="match status" value="1"/>
</dbReference>
<evidence type="ECO:0000256" key="4">
    <source>
        <dbReference type="ARBA" id="ARBA00022741"/>
    </source>
</evidence>
<evidence type="ECO:0000259" key="9">
    <source>
        <dbReference type="Pfam" id="PF23559"/>
    </source>
</evidence>
<dbReference type="GO" id="GO:0009626">
    <property type="term" value="P:plant-type hypersensitive response"/>
    <property type="evidence" value="ECO:0007669"/>
    <property type="project" value="UniProtKB-ARBA"/>
</dbReference>
<dbReference type="InterPro" id="IPR038005">
    <property type="entry name" value="RX-like_CC"/>
</dbReference>
<feature type="domain" description="Disease resistance protein winged helix" evidence="9">
    <location>
        <begin position="439"/>
        <end position="510"/>
    </location>
</feature>
<keyword evidence="6" id="KW-0175">Coiled coil</keyword>
<evidence type="ECO:0000256" key="5">
    <source>
        <dbReference type="ARBA" id="ARBA00022821"/>
    </source>
</evidence>
<dbReference type="InterPro" id="IPR044974">
    <property type="entry name" value="Disease_R_plants"/>
</dbReference>
<dbReference type="AlphaFoldDB" id="A0AAD8RHS9"/>
<dbReference type="GO" id="GO:0042742">
    <property type="term" value="P:defense response to bacterium"/>
    <property type="evidence" value="ECO:0007669"/>
    <property type="project" value="UniProtKB-ARBA"/>
</dbReference>
<dbReference type="CDD" id="cd14798">
    <property type="entry name" value="RX-CC_like"/>
    <property type="match status" value="1"/>
</dbReference>
<feature type="domain" description="NB-ARC" evidence="7">
    <location>
        <begin position="185"/>
        <end position="351"/>
    </location>
</feature>
<dbReference type="InterPro" id="IPR058922">
    <property type="entry name" value="WHD_DRP"/>
</dbReference>
<dbReference type="Proteomes" id="UP001231189">
    <property type="component" value="Unassembled WGS sequence"/>
</dbReference>
<comment type="similarity">
    <text evidence="1">Belongs to the disease resistance NB-LRR family.</text>
</comment>
<dbReference type="InterPro" id="IPR042197">
    <property type="entry name" value="Apaf_helical"/>
</dbReference>
<evidence type="ECO:0000259" key="8">
    <source>
        <dbReference type="Pfam" id="PF18052"/>
    </source>
</evidence>
<keyword evidence="2" id="KW-0433">Leucine-rich repeat</keyword>
<evidence type="ECO:0000259" key="10">
    <source>
        <dbReference type="Pfam" id="PF23598"/>
    </source>
</evidence>
<dbReference type="EMBL" id="JAUUTY010000006">
    <property type="protein sequence ID" value="KAK1621040.1"/>
    <property type="molecule type" value="Genomic_DNA"/>
</dbReference>
<evidence type="ECO:0000313" key="12">
    <source>
        <dbReference type="Proteomes" id="UP001231189"/>
    </source>
</evidence>
<dbReference type="SUPFAM" id="SSF52058">
    <property type="entry name" value="L domain-like"/>
    <property type="match status" value="1"/>
</dbReference>
<accession>A0AAD8RHS9</accession>
<dbReference type="Pfam" id="PF23559">
    <property type="entry name" value="WHD_DRP"/>
    <property type="match status" value="1"/>
</dbReference>
<dbReference type="InterPro" id="IPR041118">
    <property type="entry name" value="Rx_N"/>
</dbReference>
<dbReference type="GO" id="GO:0002758">
    <property type="term" value="P:innate immune response-activating signaling pathway"/>
    <property type="evidence" value="ECO:0007669"/>
    <property type="project" value="UniProtKB-ARBA"/>
</dbReference>
<dbReference type="InterPro" id="IPR027417">
    <property type="entry name" value="P-loop_NTPase"/>
</dbReference>
<keyword evidence="12" id="KW-1185">Reference proteome</keyword>
<keyword evidence="5" id="KW-0611">Plant defense</keyword>
<keyword evidence="4" id="KW-0547">Nucleotide-binding</keyword>
<evidence type="ECO:0008006" key="13">
    <source>
        <dbReference type="Google" id="ProtNLM"/>
    </source>
</evidence>
<dbReference type="SUPFAM" id="SSF52540">
    <property type="entry name" value="P-loop containing nucleoside triphosphate hydrolases"/>
    <property type="match status" value="1"/>
</dbReference>
<reference evidence="11" key="1">
    <citation type="submission" date="2023-07" db="EMBL/GenBank/DDBJ databases">
        <title>A chromosome-level genome assembly of Lolium multiflorum.</title>
        <authorList>
            <person name="Chen Y."/>
            <person name="Copetti D."/>
            <person name="Kolliker R."/>
            <person name="Studer B."/>
        </authorList>
    </citation>
    <scope>NUCLEOTIDE SEQUENCE</scope>
    <source>
        <strain evidence="11">02402/16</strain>
        <tissue evidence="11">Leaf</tissue>
    </source>
</reference>
<evidence type="ECO:0000256" key="1">
    <source>
        <dbReference type="ARBA" id="ARBA00008894"/>
    </source>
</evidence>
<dbReference type="InterPro" id="IPR002182">
    <property type="entry name" value="NB-ARC"/>
</dbReference>
<feature type="domain" description="Disease resistance R13L4/SHOC-2-like LRR" evidence="10">
    <location>
        <begin position="724"/>
        <end position="942"/>
    </location>
</feature>
<sequence length="970" mass="109171">MAATATATATVTVALAKLVLDQMERMEQKQNQKQQKQKQAIVTMQQDVIAVKDELEATQAFLKDMKGSSQGQSHMLKSYVRLVRDLAYDGEDCLQEFLLFLEQPPRAKASPKLVLTQEVISAMLKNLRIKVDSTRAKLRYCTDAAALNVQTGSGIGTLPLSRINSVAYGKAPLIGREMERSHLIKLISQQRDQCRVISIWGMLGIGKTALTKSVYESRELGLMFEKGAWVSVMRPFNLEDVRKSLYWQLKVGKFGSLGQPLESSSLKSEELMKPLDDIRCMIVLDGVLSIEEWKLIKPYLLATNARRIIVTTRELSVAEHCSTAYKNIYKLQALDDAAALELFNSKVFMETSVWDLHPDISAEAELILKECDGHPLTIASIGELLSSKPITAIEWNKLNDHLKAGFESTPSLQLIRKALSPTYDDLPYHLQLCVLYLSIFPKGYNIRRRRLITRWIAEGYSCKTHNKSAEEIGEGYFQELINRGIIRPSKTMPSNVERIDYFQVNNLHHKISVSKAMEENHGFVLGSIYNNQDTRRHIVIMSSESDRINLEENDLSHVRSLTVFGVWRSNFISSKLRLLRVLDFEGTSGLQDDDLKYIGDFLHLRYLSVRGCVDICNLPDSVGNLSDLQMLDISGTHIIKLPNTITKLKKLQYIRAGNIPLPPNDHTTSLSKSISEEAQEAVVDTKMPEVIAQTVQFSTAVWDFTVAYCNSLVSSATPGLDMHGVVVPDGIGKLDALHTFSVVNVSAGRAMLTEFEKLTQLQKLGVTGINMENSQHVLSTIGKLTLLISLSIRSEGKPGLHGCLDHTFSPPKHLQSLKLYGYLLTLPTWIKQLKNLAKLRLQSTRLEYDIAMKVLEKLPHLAILRLWMKSFQDEELSFHFQQQTFPSLTVLELADQDGIKSIKIDEGAMPNLELLQIKDCKDLGNCIFTGMSFPPNLKEVVLNGIYEDNFMEHLSTELVLNPNKPNLRWT</sequence>
<dbReference type="Gene3D" id="1.10.8.430">
    <property type="entry name" value="Helical domain of apoptotic protease-activating factors"/>
    <property type="match status" value="1"/>
</dbReference>
<keyword evidence="3" id="KW-0677">Repeat</keyword>
<name>A0AAD8RHS9_LOLMU</name>
<evidence type="ECO:0000259" key="7">
    <source>
        <dbReference type="Pfam" id="PF00931"/>
    </source>
</evidence>
<comment type="caution">
    <text evidence="11">The sequence shown here is derived from an EMBL/GenBank/DDBJ whole genome shotgun (WGS) entry which is preliminary data.</text>
</comment>
<dbReference type="InterPro" id="IPR055414">
    <property type="entry name" value="LRR_R13L4/SHOC2-like"/>
</dbReference>
<evidence type="ECO:0000256" key="2">
    <source>
        <dbReference type="ARBA" id="ARBA00022614"/>
    </source>
</evidence>
<feature type="domain" description="Disease resistance R13L4/SHOC-2-like LRR" evidence="10">
    <location>
        <begin position="557"/>
        <end position="662"/>
    </location>
</feature>
<evidence type="ECO:0000313" key="11">
    <source>
        <dbReference type="EMBL" id="KAK1621040.1"/>
    </source>
</evidence>
<dbReference type="PANTHER" id="PTHR23155:SF1114">
    <property type="entry name" value="OS02G0475500 PROTEIN"/>
    <property type="match status" value="1"/>
</dbReference>
<dbReference type="Gene3D" id="3.40.50.300">
    <property type="entry name" value="P-loop containing nucleotide triphosphate hydrolases"/>
    <property type="match status" value="1"/>
</dbReference>
<dbReference type="GO" id="GO:0043531">
    <property type="term" value="F:ADP binding"/>
    <property type="evidence" value="ECO:0007669"/>
    <property type="project" value="InterPro"/>
</dbReference>
<gene>
    <name evidence="11" type="ORF">QYE76_026557</name>
</gene>
<dbReference type="Pfam" id="PF18052">
    <property type="entry name" value="Rx_N"/>
    <property type="match status" value="1"/>
</dbReference>
<evidence type="ECO:0000256" key="6">
    <source>
        <dbReference type="ARBA" id="ARBA00023054"/>
    </source>
</evidence>
<dbReference type="InterPro" id="IPR032675">
    <property type="entry name" value="LRR_dom_sf"/>
</dbReference>